<organism evidence="2 3">
    <name type="scientific">Calidifontibacter indicus</name>
    <dbReference type="NCBI Taxonomy" id="419650"/>
    <lineage>
        <taxon>Bacteria</taxon>
        <taxon>Bacillati</taxon>
        <taxon>Actinomycetota</taxon>
        <taxon>Actinomycetes</taxon>
        <taxon>Micrococcales</taxon>
        <taxon>Dermacoccaceae</taxon>
        <taxon>Calidifontibacter</taxon>
    </lineage>
</organism>
<dbReference type="InterPro" id="IPR000073">
    <property type="entry name" value="AB_hydrolase_1"/>
</dbReference>
<feature type="domain" description="AB hydrolase-1" evidence="1">
    <location>
        <begin position="3"/>
        <end position="224"/>
    </location>
</feature>
<dbReference type="GO" id="GO:0016787">
    <property type="term" value="F:hydrolase activity"/>
    <property type="evidence" value="ECO:0007669"/>
    <property type="project" value="UniProtKB-KW"/>
</dbReference>
<dbReference type="SUPFAM" id="SSF53474">
    <property type="entry name" value="alpha/beta-Hydrolases"/>
    <property type="match status" value="1"/>
</dbReference>
<keyword evidence="2" id="KW-0378">Hydrolase</keyword>
<dbReference type="EMBL" id="QTUA01000001">
    <property type="protein sequence ID" value="REF29316.1"/>
    <property type="molecule type" value="Genomic_DNA"/>
</dbReference>
<dbReference type="Pfam" id="PF12697">
    <property type="entry name" value="Abhydrolase_6"/>
    <property type="match status" value="1"/>
</dbReference>
<dbReference type="PANTHER" id="PTHR43194:SF2">
    <property type="entry name" value="PEROXISOMAL MEMBRANE PROTEIN LPX1"/>
    <property type="match status" value="1"/>
</dbReference>
<dbReference type="Gene3D" id="3.40.50.1820">
    <property type="entry name" value="alpha/beta hydrolase"/>
    <property type="match status" value="1"/>
</dbReference>
<proteinExistence type="predicted"/>
<reference evidence="2 3" key="1">
    <citation type="submission" date="2018-08" db="EMBL/GenBank/DDBJ databases">
        <title>Sequencing the genomes of 1000 actinobacteria strains.</title>
        <authorList>
            <person name="Klenk H.-P."/>
        </authorList>
    </citation>
    <scope>NUCLEOTIDE SEQUENCE [LARGE SCALE GENOMIC DNA]</scope>
    <source>
        <strain evidence="2 3">DSM 22967</strain>
    </source>
</reference>
<accession>A0A3D9UJ38</accession>
<dbReference type="AlphaFoldDB" id="A0A3D9UJ38"/>
<sequence length="240" mass="24956">MDVLLIAGLWLDTTAWDDVVPALAAKGHRGIPVALPGQGDGNADATLQDQLDAVLEAIDAIDATDSAERPVVVGHSAACTLAWLAADARPDAIARVGLIGGFPSTAGEQYAAFFPLEGGVMAFPGWEPFAGADTADMSDDLKSRVAGSAHPVPGGVAEAVVAYRDERRHDVPVFLICPEFSPAQADEWIEAGDLPELADAKHLDLLDLDSGHWPMFTAPEALAQLIADEADEVSADAGLG</sequence>
<keyword evidence="3" id="KW-1185">Reference proteome</keyword>
<evidence type="ECO:0000313" key="2">
    <source>
        <dbReference type="EMBL" id="REF29316.1"/>
    </source>
</evidence>
<name>A0A3D9UJ38_9MICO</name>
<dbReference type="OrthoDB" id="9773549at2"/>
<comment type="caution">
    <text evidence="2">The sequence shown here is derived from an EMBL/GenBank/DDBJ whole genome shotgun (WGS) entry which is preliminary data.</text>
</comment>
<evidence type="ECO:0000313" key="3">
    <source>
        <dbReference type="Proteomes" id="UP000256253"/>
    </source>
</evidence>
<dbReference type="RefSeq" id="WP_115921446.1">
    <property type="nucleotide sequence ID" value="NZ_QTUA01000001.1"/>
</dbReference>
<protein>
    <submittedName>
        <fullName evidence="2">Alpha-beta hydrolase superfamily lysophospholipase</fullName>
    </submittedName>
</protein>
<dbReference type="InterPro" id="IPR029058">
    <property type="entry name" value="AB_hydrolase_fold"/>
</dbReference>
<dbReference type="Proteomes" id="UP000256253">
    <property type="component" value="Unassembled WGS sequence"/>
</dbReference>
<dbReference type="InterPro" id="IPR050228">
    <property type="entry name" value="Carboxylesterase_BioH"/>
</dbReference>
<evidence type="ECO:0000259" key="1">
    <source>
        <dbReference type="Pfam" id="PF12697"/>
    </source>
</evidence>
<gene>
    <name evidence="2" type="ORF">DFJ65_0251</name>
</gene>
<dbReference type="PANTHER" id="PTHR43194">
    <property type="entry name" value="HYDROLASE ALPHA/BETA FOLD FAMILY"/>
    <property type="match status" value="1"/>
</dbReference>